<reference evidence="9" key="1">
    <citation type="journal article" date="2020" name="Nat. Commun.">
        <title>Large-scale genome sequencing of mycorrhizal fungi provides insights into the early evolution of symbiotic traits.</title>
        <authorList>
            <person name="Miyauchi S."/>
            <person name="Kiss E."/>
            <person name="Kuo A."/>
            <person name="Drula E."/>
            <person name="Kohler A."/>
            <person name="Sanchez-Garcia M."/>
            <person name="Morin E."/>
            <person name="Andreopoulos B."/>
            <person name="Barry K.W."/>
            <person name="Bonito G."/>
            <person name="Buee M."/>
            <person name="Carver A."/>
            <person name="Chen C."/>
            <person name="Cichocki N."/>
            <person name="Clum A."/>
            <person name="Culley D."/>
            <person name="Crous P.W."/>
            <person name="Fauchery L."/>
            <person name="Girlanda M."/>
            <person name="Hayes R.D."/>
            <person name="Keri Z."/>
            <person name="LaButti K."/>
            <person name="Lipzen A."/>
            <person name="Lombard V."/>
            <person name="Magnuson J."/>
            <person name="Maillard F."/>
            <person name="Murat C."/>
            <person name="Nolan M."/>
            <person name="Ohm R.A."/>
            <person name="Pangilinan J."/>
            <person name="Pereira M.F."/>
            <person name="Perotto S."/>
            <person name="Peter M."/>
            <person name="Pfister S."/>
            <person name="Riley R."/>
            <person name="Sitrit Y."/>
            <person name="Stielow J.B."/>
            <person name="Szollosi G."/>
            <person name="Zifcakova L."/>
            <person name="Stursova M."/>
            <person name="Spatafora J.W."/>
            <person name="Tedersoo L."/>
            <person name="Vaario L.M."/>
            <person name="Yamada A."/>
            <person name="Yan M."/>
            <person name="Wang P."/>
            <person name="Xu J."/>
            <person name="Bruns T."/>
            <person name="Baldrian P."/>
            <person name="Vilgalys R."/>
            <person name="Dunand C."/>
            <person name="Henrissat B."/>
            <person name="Grigoriev I.V."/>
            <person name="Hibbett D."/>
            <person name="Nagy L.G."/>
            <person name="Martin F.M."/>
        </authorList>
    </citation>
    <scope>NUCLEOTIDE SEQUENCE</scope>
    <source>
        <strain evidence="9">UH-Tt-Lm1</strain>
    </source>
</reference>
<dbReference type="InterPro" id="IPR004331">
    <property type="entry name" value="SPX_dom"/>
</dbReference>
<evidence type="ECO:0000256" key="6">
    <source>
        <dbReference type="SAM" id="MobiDB-lite"/>
    </source>
</evidence>
<evidence type="ECO:0000313" key="10">
    <source>
        <dbReference type="Proteomes" id="UP000736335"/>
    </source>
</evidence>
<gene>
    <name evidence="9" type="ORF">BJ322DRAFT_1092009</name>
</gene>
<organism evidence="9 10">
    <name type="scientific">Thelephora terrestris</name>
    <dbReference type="NCBI Taxonomy" id="56493"/>
    <lineage>
        <taxon>Eukaryota</taxon>
        <taxon>Fungi</taxon>
        <taxon>Dikarya</taxon>
        <taxon>Basidiomycota</taxon>
        <taxon>Agaricomycotina</taxon>
        <taxon>Agaricomycetes</taxon>
        <taxon>Thelephorales</taxon>
        <taxon>Thelephoraceae</taxon>
        <taxon>Thelephora</taxon>
    </lineage>
</organism>
<dbReference type="Proteomes" id="UP000736335">
    <property type="component" value="Unassembled WGS sequence"/>
</dbReference>
<feature type="transmembrane region" description="Helical" evidence="7">
    <location>
        <begin position="775"/>
        <end position="794"/>
    </location>
</feature>
<evidence type="ECO:0000256" key="7">
    <source>
        <dbReference type="SAM" id="Phobius"/>
    </source>
</evidence>
<dbReference type="CDD" id="cd01115">
    <property type="entry name" value="SLC13_permease"/>
    <property type="match status" value="1"/>
</dbReference>
<feature type="transmembrane region" description="Helical" evidence="7">
    <location>
        <begin position="823"/>
        <end position="842"/>
    </location>
</feature>
<feature type="transmembrane region" description="Helical" evidence="7">
    <location>
        <begin position="691"/>
        <end position="710"/>
    </location>
</feature>
<dbReference type="PROSITE" id="PS51382">
    <property type="entry name" value="SPX"/>
    <property type="match status" value="1"/>
</dbReference>
<evidence type="ECO:0000313" key="9">
    <source>
        <dbReference type="EMBL" id="KAF9778688.1"/>
    </source>
</evidence>
<evidence type="ECO:0000256" key="3">
    <source>
        <dbReference type="ARBA" id="ARBA00022692"/>
    </source>
</evidence>
<protein>
    <submittedName>
        <fullName evidence="9">Sodium/sulfate symporter</fullName>
    </submittedName>
</protein>
<dbReference type="GO" id="GO:0005886">
    <property type="term" value="C:plasma membrane"/>
    <property type="evidence" value="ECO:0007669"/>
    <property type="project" value="TreeGrafter"/>
</dbReference>
<sequence>MKFSSSLKFNAVSEWWDDYIDYDGLKKQIYLVEKRQSGLDTNYHDLESQRSPLLGNSDTDEVFSQYLDRELRKITLFYESQATELFEDIEDLEAQVAEQDEAEMRDYPEFDEEDEDEEDEDGEGDTLLQHGEVPKPRKKGRKRRNSTLRRLSLSSSEEGADLDASLSSLRRVGLSLRGKSPKVSARTLANTWNSLTHSGSSAQVPETVWTSDTDYAWDVRLLFKRRITNLYVSTSSLKSFVELNYSGFRKILKKYDKVTFNELKDRYLHDVVEHAPPFTQASKDRITAALRKLLHLYSHCVTKEDVSAAQRQLKLHQREHIAWERDTVWRQMIGRERRGEGDGDSETVGGTLAVQQEAEAVEIQTPLGHLKLKRRHIWKAIAVTVFLTLLRIQTVDGEEANKCFAILVFATILWASEAIPLFVTSILMPLLLVCLRVIRRTGEDGIVTRLTTPEATKYIFSVMFSPTIMLLIGGFTIASALSKTAIDRVLITRVLSMAGTRPSTVLLAFMGVSCFASMWISNVAAPTLCFTLIRPILRTLPPKSTFAPCLILGIALAANIGGQSSPISSPQNLIALQHMDPPLDWTRWFAVAIPVSTVSIILIWWLLLVSYNPARSPDPTEPDIEVKPIRAAKEPFTLKQYWVSFVCLVTIGLWCVEHQMESLVGDMGIIAIIPIVAFFSTGVLKKDDFEHFLWTVVFLAMGGIALGKGVTSSGLLDVMDELIRGIITDMSLYSVVLVLSGIVLVVSTFVSHTIASVLLVPIAKEVGKNLPGNHANLLIFLTGLICSTGMGMPVSGFPNQTAATQEDELGQLYLSNVDFLKNGVPASIVATFVVATIGYLLMRVIGL</sequence>
<proteinExistence type="predicted"/>
<dbReference type="Pfam" id="PF03105">
    <property type="entry name" value="SPX"/>
    <property type="match status" value="2"/>
</dbReference>
<dbReference type="GO" id="GO:0005315">
    <property type="term" value="F:phosphate transmembrane transporter activity"/>
    <property type="evidence" value="ECO:0007669"/>
    <property type="project" value="TreeGrafter"/>
</dbReference>
<feature type="transmembrane region" description="Helical" evidence="7">
    <location>
        <begin position="585"/>
        <end position="607"/>
    </location>
</feature>
<feature type="compositionally biased region" description="Basic residues" evidence="6">
    <location>
        <begin position="136"/>
        <end position="147"/>
    </location>
</feature>
<dbReference type="GO" id="GO:0006817">
    <property type="term" value="P:phosphate ion transport"/>
    <property type="evidence" value="ECO:0007669"/>
    <property type="project" value="TreeGrafter"/>
</dbReference>
<keyword evidence="4 7" id="KW-1133">Transmembrane helix</keyword>
<feature type="transmembrane region" description="Helical" evidence="7">
    <location>
        <begin position="730"/>
        <end position="763"/>
    </location>
</feature>
<evidence type="ECO:0000256" key="2">
    <source>
        <dbReference type="ARBA" id="ARBA00022448"/>
    </source>
</evidence>
<keyword evidence="2" id="KW-0813">Transport</keyword>
<dbReference type="Pfam" id="PF03600">
    <property type="entry name" value="CitMHS"/>
    <property type="match status" value="1"/>
</dbReference>
<name>A0A9P6H3Y9_9AGAM</name>
<evidence type="ECO:0000256" key="1">
    <source>
        <dbReference type="ARBA" id="ARBA00004141"/>
    </source>
</evidence>
<feature type="compositionally biased region" description="Acidic residues" evidence="6">
    <location>
        <begin position="109"/>
        <end position="124"/>
    </location>
</feature>
<feature type="transmembrane region" description="Helical" evidence="7">
    <location>
        <begin position="662"/>
        <end position="684"/>
    </location>
</feature>
<keyword evidence="3 7" id="KW-0812">Transmembrane</keyword>
<dbReference type="GO" id="GO:0006797">
    <property type="term" value="P:polyphosphate metabolic process"/>
    <property type="evidence" value="ECO:0007669"/>
    <property type="project" value="TreeGrafter"/>
</dbReference>
<feature type="transmembrane region" description="Helical" evidence="7">
    <location>
        <begin position="458"/>
        <end position="481"/>
    </location>
</feature>
<keyword evidence="5 7" id="KW-0472">Membrane</keyword>
<feature type="transmembrane region" description="Helical" evidence="7">
    <location>
        <begin position="545"/>
        <end position="565"/>
    </location>
</feature>
<keyword evidence="10" id="KW-1185">Reference proteome</keyword>
<evidence type="ECO:0000256" key="5">
    <source>
        <dbReference type="ARBA" id="ARBA00023136"/>
    </source>
</evidence>
<dbReference type="PANTHER" id="PTHR10283:SF92">
    <property type="entry name" value="LOW-AFFINITY PHOSPHATE TRANSPORTER PHO91"/>
    <property type="match status" value="1"/>
</dbReference>
<dbReference type="CDD" id="cd14478">
    <property type="entry name" value="SPX_PHO87_PHO90_like"/>
    <property type="match status" value="1"/>
</dbReference>
<dbReference type="EMBL" id="WIUZ02000022">
    <property type="protein sequence ID" value="KAF9778688.1"/>
    <property type="molecule type" value="Genomic_DNA"/>
</dbReference>
<dbReference type="PANTHER" id="PTHR10283">
    <property type="entry name" value="SOLUTE CARRIER FAMILY 13 MEMBER"/>
    <property type="match status" value="1"/>
</dbReference>
<feature type="region of interest" description="Disordered" evidence="6">
    <location>
        <begin position="98"/>
        <end position="152"/>
    </location>
</feature>
<accession>A0A9P6H3Y9</accession>
<comment type="subcellular location">
    <subcellularLocation>
        <location evidence="1">Membrane</location>
        <topology evidence="1">Multi-pass membrane protein</topology>
    </subcellularLocation>
</comment>
<dbReference type="AlphaFoldDB" id="A0A9P6H3Y9"/>
<feature type="domain" description="SPX" evidence="8">
    <location>
        <begin position="1"/>
        <end position="269"/>
    </location>
</feature>
<evidence type="ECO:0000259" key="8">
    <source>
        <dbReference type="PROSITE" id="PS51382"/>
    </source>
</evidence>
<feature type="transmembrane region" description="Helical" evidence="7">
    <location>
        <begin position="404"/>
        <end position="437"/>
    </location>
</feature>
<comment type="caution">
    <text evidence="9">The sequence shown here is derived from an EMBL/GenBank/DDBJ whole genome shotgun (WGS) entry which is preliminary data.</text>
</comment>
<reference evidence="9" key="2">
    <citation type="submission" date="2020-11" db="EMBL/GenBank/DDBJ databases">
        <authorList>
            <consortium name="DOE Joint Genome Institute"/>
            <person name="Kuo A."/>
            <person name="Miyauchi S."/>
            <person name="Kiss E."/>
            <person name="Drula E."/>
            <person name="Kohler A."/>
            <person name="Sanchez-Garcia M."/>
            <person name="Andreopoulos B."/>
            <person name="Barry K.W."/>
            <person name="Bonito G."/>
            <person name="Buee M."/>
            <person name="Carver A."/>
            <person name="Chen C."/>
            <person name="Cichocki N."/>
            <person name="Clum A."/>
            <person name="Culley D."/>
            <person name="Crous P.W."/>
            <person name="Fauchery L."/>
            <person name="Girlanda M."/>
            <person name="Hayes R."/>
            <person name="Keri Z."/>
            <person name="Labutti K."/>
            <person name="Lipzen A."/>
            <person name="Lombard V."/>
            <person name="Magnuson J."/>
            <person name="Maillard F."/>
            <person name="Morin E."/>
            <person name="Murat C."/>
            <person name="Nolan M."/>
            <person name="Ohm R."/>
            <person name="Pangilinan J."/>
            <person name="Pereira M."/>
            <person name="Perotto S."/>
            <person name="Peter M."/>
            <person name="Riley R."/>
            <person name="Sitrit Y."/>
            <person name="Stielow B."/>
            <person name="Szollosi G."/>
            <person name="Zifcakova L."/>
            <person name="Stursova M."/>
            <person name="Spatafora J.W."/>
            <person name="Tedersoo L."/>
            <person name="Vaario L.-M."/>
            <person name="Yamada A."/>
            <person name="Yan M."/>
            <person name="Wang P."/>
            <person name="Xu J."/>
            <person name="Bruns T."/>
            <person name="Baldrian P."/>
            <person name="Vilgalys R."/>
            <person name="Henrissat B."/>
            <person name="Grigoriev I.V."/>
            <person name="Hibbett D."/>
            <person name="Nagy L.G."/>
            <person name="Martin F.M."/>
        </authorList>
    </citation>
    <scope>NUCLEOTIDE SEQUENCE</scope>
    <source>
        <strain evidence="9">UH-Tt-Lm1</strain>
    </source>
</reference>
<dbReference type="InterPro" id="IPR004680">
    <property type="entry name" value="Cit_transptr-like_dom"/>
</dbReference>
<feature type="transmembrane region" description="Helical" evidence="7">
    <location>
        <begin position="505"/>
        <end position="533"/>
    </location>
</feature>
<evidence type="ECO:0000256" key="4">
    <source>
        <dbReference type="ARBA" id="ARBA00022989"/>
    </source>
</evidence>
<dbReference type="OrthoDB" id="10260443at2759"/>